<accession>A0AAV2GQ89</accession>
<proteinExistence type="predicted"/>
<sequence length="94" mass="10794">MYPTSGGDSQPFLPPFPFALPNADCLFSCCAFINTDFSLSRLHSLFSIPLRRRRFQLLHIRCEFWLLVVSCYPKCQLGLVVKQKITSGYWCMAP</sequence>
<organism evidence="1 2">
    <name type="scientific">Linum trigynum</name>
    <dbReference type="NCBI Taxonomy" id="586398"/>
    <lineage>
        <taxon>Eukaryota</taxon>
        <taxon>Viridiplantae</taxon>
        <taxon>Streptophyta</taxon>
        <taxon>Embryophyta</taxon>
        <taxon>Tracheophyta</taxon>
        <taxon>Spermatophyta</taxon>
        <taxon>Magnoliopsida</taxon>
        <taxon>eudicotyledons</taxon>
        <taxon>Gunneridae</taxon>
        <taxon>Pentapetalae</taxon>
        <taxon>rosids</taxon>
        <taxon>fabids</taxon>
        <taxon>Malpighiales</taxon>
        <taxon>Linaceae</taxon>
        <taxon>Linum</taxon>
    </lineage>
</organism>
<reference evidence="1 2" key="1">
    <citation type="submission" date="2024-04" db="EMBL/GenBank/DDBJ databases">
        <authorList>
            <person name="Fracassetti M."/>
        </authorList>
    </citation>
    <scope>NUCLEOTIDE SEQUENCE [LARGE SCALE GENOMIC DNA]</scope>
</reference>
<gene>
    <name evidence="1" type="ORF">LTRI10_LOCUS51927</name>
</gene>
<protein>
    <submittedName>
        <fullName evidence="1">Uncharacterized protein</fullName>
    </submittedName>
</protein>
<dbReference type="AlphaFoldDB" id="A0AAV2GQ89"/>
<dbReference type="EMBL" id="OZ034822">
    <property type="protein sequence ID" value="CAL1412651.1"/>
    <property type="molecule type" value="Genomic_DNA"/>
</dbReference>
<evidence type="ECO:0000313" key="1">
    <source>
        <dbReference type="EMBL" id="CAL1412651.1"/>
    </source>
</evidence>
<dbReference type="Proteomes" id="UP001497516">
    <property type="component" value="Chromosome 9"/>
</dbReference>
<name>A0AAV2GQ89_9ROSI</name>
<evidence type="ECO:0000313" key="2">
    <source>
        <dbReference type="Proteomes" id="UP001497516"/>
    </source>
</evidence>
<keyword evidence="2" id="KW-1185">Reference proteome</keyword>